<dbReference type="AlphaFoldDB" id="A0AAX4FXF6"/>
<name>A0AAX4FXF6_9EURY</name>
<dbReference type="Pfam" id="PF14104">
    <property type="entry name" value="DUF4277"/>
    <property type="match status" value="1"/>
</dbReference>
<dbReference type="KEGG" id="mrc:R6Y96_02700"/>
<gene>
    <name evidence="2" type="ORF">R6Y96_02700</name>
</gene>
<dbReference type="EMBL" id="CP137642">
    <property type="protein sequence ID" value="WOX58173.1"/>
    <property type="molecule type" value="Genomic_DNA"/>
</dbReference>
<evidence type="ECO:0000313" key="3">
    <source>
        <dbReference type="Proteomes" id="UP001305652"/>
    </source>
</evidence>
<dbReference type="RefSeq" id="WP_318621984.1">
    <property type="nucleotide sequence ID" value="NZ_CP137642.1"/>
</dbReference>
<evidence type="ECO:0000313" key="2">
    <source>
        <dbReference type="EMBL" id="WOX58173.1"/>
    </source>
</evidence>
<evidence type="ECO:0000259" key="1">
    <source>
        <dbReference type="Pfam" id="PF14104"/>
    </source>
</evidence>
<proteinExistence type="predicted"/>
<sequence length="46" mass="5387">MVLNGLGFIKRRLYLFPEFFDGIAIERPLGEDIQCKHHTDDVLGRR</sequence>
<dbReference type="Proteomes" id="UP001305652">
    <property type="component" value="Chromosome"/>
</dbReference>
<keyword evidence="3" id="KW-1185">Reference proteome</keyword>
<dbReference type="GeneID" id="85732031"/>
<protein>
    <submittedName>
        <fullName evidence="2">DUF4277 domain-containing protein</fullName>
    </submittedName>
</protein>
<dbReference type="InterPro" id="IPR025457">
    <property type="entry name" value="DUF4277"/>
</dbReference>
<accession>A0AAX4FXF6</accession>
<organism evidence="2 3">
    <name type="scientific">Methanoculleus receptaculi</name>
    <dbReference type="NCBI Taxonomy" id="394967"/>
    <lineage>
        <taxon>Archaea</taxon>
        <taxon>Methanobacteriati</taxon>
        <taxon>Methanobacteriota</taxon>
        <taxon>Stenosarchaea group</taxon>
        <taxon>Methanomicrobia</taxon>
        <taxon>Methanomicrobiales</taxon>
        <taxon>Methanomicrobiaceae</taxon>
        <taxon>Methanoculleus</taxon>
    </lineage>
</organism>
<feature type="domain" description="DUF4277" evidence="1">
    <location>
        <begin position="1"/>
        <end position="45"/>
    </location>
</feature>
<reference evidence="2 3" key="1">
    <citation type="submission" date="2023-10" db="EMBL/GenBank/DDBJ databases">
        <title>The complete genome sequence of Methanoculleus receptaculi DSM 18860.</title>
        <authorList>
            <person name="Lai S.-J."/>
            <person name="You Y.-T."/>
            <person name="Chen S.-C."/>
        </authorList>
    </citation>
    <scope>NUCLEOTIDE SEQUENCE [LARGE SCALE GENOMIC DNA]</scope>
    <source>
        <strain evidence="2 3">DSM 18860</strain>
    </source>
</reference>